<proteinExistence type="predicted"/>
<dbReference type="InterPro" id="IPR000944">
    <property type="entry name" value="Tscrpt_reg_Rrf2"/>
</dbReference>
<dbReference type="Gene3D" id="1.10.10.10">
    <property type="entry name" value="Winged helix-like DNA-binding domain superfamily/Winged helix DNA-binding domain"/>
    <property type="match status" value="1"/>
</dbReference>
<dbReference type="Pfam" id="PF02082">
    <property type="entry name" value="Rrf2"/>
    <property type="match status" value="1"/>
</dbReference>
<name>A0A4P8XTK1_9FIRM</name>
<keyword evidence="1" id="KW-0238">DNA-binding</keyword>
<dbReference type="InterPro" id="IPR036388">
    <property type="entry name" value="WH-like_DNA-bd_sf"/>
</dbReference>
<dbReference type="PROSITE" id="PS01332">
    <property type="entry name" value="HTH_RRF2_1"/>
    <property type="match status" value="1"/>
</dbReference>
<gene>
    <name evidence="2" type="ORF">E5Z56_02720</name>
</gene>
<dbReference type="InterPro" id="IPR030489">
    <property type="entry name" value="TR_Rrf2-type_CS"/>
</dbReference>
<dbReference type="Proteomes" id="UP000301475">
    <property type="component" value="Chromosome"/>
</dbReference>
<dbReference type="GO" id="GO:0003677">
    <property type="term" value="F:DNA binding"/>
    <property type="evidence" value="ECO:0007669"/>
    <property type="project" value="UniProtKB-KW"/>
</dbReference>
<dbReference type="RefSeq" id="WP_022505361.1">
    <property type="nucleotide sequence ID" value="NZ_CP039381.1"/>
</dbReference>
<keyword evidence="3" id="KW-1185">Reference proteome</keyword>
<evidence type="ECO:0000313" key="2">
    <source>
        <dbReference type="EMBL" id="QCT06325.1"/>
    </source>
</evidence>
<dbReference type="PANTHER" id="PTHR33221">
    <property type="entry name" value="WINGED HELIX-TURN-HELIX TRANSCRIPTIONAL REGULATOR, RRF2 FAMILY"/>
    <property type="match status" value="1"/>
</dbReference>
<evidence type="ECO:0000313" key="3">
    <source>
        <dbReference type="Proteomes" id="UP000301475"/>
    </source>
</evidence>
<dbReference type="NCBIfam" id="TIGR00738">
    <property type="entry name" value="rrf2_super"/>
    <property type="match status" value="1"/>
</dbReference>
<reference evidence="2 3" key="1">
    <citation type="submission" date="2019-04" db="EMBL/GenBank/DDBJ databases">
        <authorList>
            <person name="Embree M."/>
            <person name="Gaffney J.R."/>
        </authorList>
    </citation>
    <scope>NUCLEOTIDE SEQUENCE [LARGE SCALE GENOMIC DNA]</scope>
    <source>
        <strain evidence="2 3">JE7A12</strain>
    </source>
</reference>
<dbReference type="EMBL" id="CP039381">
    <property type="protein sequence ID" value="QCT06325.1"/>
    <property type="molecule type" value="Genomic_DNA"/>
</dbReference>
<dbReference type="GO" id="GO:0005829">
    <property type="term" value="C:cytosol"/>
    <property type="evidence" value="ECO:0007669"/>
    <property type="project" value="TreeGrafter"/>
</dbReference>
<dbReference type="KEGG" id="ruj:E5Z56_02720"/>
<dbReference type="OrthoDB" id="9808360at2"/>
<organism evidence="2 3">
    <name type="scientific">Ruminococcus bovis</name>
    <dbReference type="NCBI Taxonomy" id="2564099"/>
    <lineage>
        <taxon>Bacteria</taxon>
        <taxon>Bacillati</taxon>
        <taxon>Bacillota</taxon>
        <taxon>Clostridia</taxon>
        <taxon>Eubacteriales</taxon>
        <taxon>Oscillospiraceae</taxon>
        <taxon>Ruminococcus</taxon>
    </lineage>
</organism>
<evidence type="ECO:0000256" key="1">
    <source>
        <dbReference type="ARBA" id="ARBA00023125"/>
    </source>
</evidence>
<dbReference type="GO" id="GO:0003700">
    <property type="term" value="F:DNA-binding transcription factor activity"/>
    <property type="evidence" value="ECO:0007669"/>
    <property type="project" value="TreeGrafter"/>
</dbReference>
<accession>A0A4P8XTK1</accession>
<dbReference type="AlphaFoldDB" id="A0A4P8XTK1"/>
<dbReference type="PROSITE" id="PS51197">
    <property type="entry name" value="HTH_RRF2_2"/>
    <property type="match status" value="1"/>
</dbReference>
<protein>
    <submittedName>
        <fullName evidence="2">Rrf2 family transcriptional regulator</fullName>
    </submittedName>
</protein>
<dbReference type="PANTHER" id="PTHR33221:SF5">
    <property type="entry name" value="HTH-TYPE TRANSCRIPTIONAL REGULATOR ISCR"/>
    <property type="match status" value="1"/>
</dbReference>
<sequence>MIVSTKGRYALRVIIDLAINGNDEYISLKDISERSLISMKYLESIVSNLNKHGLLDSLRGKKGGYKLNRPTGEYTVGMILKASEGSLAPVACVNCGDVQCNEAHDCITLPMWKKLDSVIDSYLESVTIEDLINGKVE</sequence>
<dbReference type="SUPFAM" id="SSF46785">
    <property type="entry name" value="Winged helix' DNA-binding domain"/>
    <property type="match status" value="1"/>
</dbReference>
<dbReference type="InterPro" id="IPR036390">
    <property type="entry name" value="WH_DNA-bd_sf"/>
</dbReference>